<dbReference type="Gene3D" id="3.30.70.1170">
    <property type="entry name" value="Sun protein, domain 3"/>
    <property type="match status" value="1"/>
</dbReference>
<keyword evidence="3 6" id="KW-0808">Transferase</keyword>
<dbReference type="GO" id="GO:0003723">
    <property type="term" value="F:RNA binding"/>
    <property type="evidence" value="ECO:0007669"/>
    <property type="project" value="UniProtKB-UniRule"/>
</dbReference>
<evidence type="ECO:0000313" key="9">
    <source>
        <dbReference type="Proteomes" id="UP000030136"/>
    </source>
</evidence>
<reference evidence="8 9" key="1">
    <citation type="submission" date="2014-08" db="EMBL/GenBank/DDBJ databases">
        <title>Porphyromonas crevioricanis strain:COT-253_OH1447 Genome sequencing.</title>
        <authorList>
            <person name="Wallis C."/>
            <person name="Deusch O."/>
            <person name="O'Flynn C."/>
            <person name="Davis I."/>
            <person name="Jospin G."/>
            <person name="Darling A.E."/>
            <person name="Coil D.A."/>
            <person name="Alexiev A."/>
            <person name="Horsfall A."/>
            <person name="Kirkwood N."/>
            <person name="Harris S."/>
            <person name="Eisen J.A."/>
        </authorList>
    </citation>
    <scope>NUCLEOTIDE SEQUENCE [LARGE SCALE GENOMIC DNA]</scope>
    <source>
        <strain evidence="9">COT-253 OH1447</strain>
    </source>
</reference>
<dbReference type="InterPro" id="IPR029063">
    <property type="entry name" value="SAM-dependent_MTases_sf"/>
</dbReference>
<dbReference type="PROSITE" id="PS51686">
    <property type="entry name" value="SAM_MT_RSMB_NOP"/>
    <property type="match status" value="1"/>
</dbReference>
<keyword evidence="4 6" id="KW-0949">S-adenosyl-L-methionine</keyword>
<protein>
    <recommendedName>
        <fullName evidence="7">SAM-dependent MTase RsmB/NOP-type domain-containing protein</fullName>
    </recommendedName>
</protein>
<sequence>MIHLPPLPKGFAADMQELLGEEESQQLLHAIEQPPTIAIRMHPYKATTGLIQCALPFSEVYNSPYKRIPWYSPWGVYLPERPSFTADPLFHGAAYYVQEPSSMALSLIRPLLGTAPITALDLCAAPGGKATLLADILPTGSTLVANEVVWSRAGILAENMRKWGYSHTICSAAEPSVLSRSGVSFDLILVDAPCSGEGMFRKDPDSRLEWSRERVAQSAKRAREILDEAWKMLKPGGLLVYSTCTYNRQENEENVAYLLNELGAKPVELDTSHIAEMEAARRGISGYSSATTTFRFMPHRTEGEGIFMALVRKEDQDVSMAHRKSKRNDKQHKGLEDIPLHIRQWLTHHEDFVFRNMADGFIHAIPKPIIPILEQLESANIRLIMAGIDFAELKGRNYAPAPALAFSIDLDFEAFDRVDLCREEAQHYLQRQAISLHPEANKGYLLITYAGLPLGFVKNVGNRANNLYPHEWRIRMDLSNASD</sequence>
<keyword evidence="5 6" id="KW-0694">RNA-binding</keyword>
<dbReference type="Gene3D" id="2.30.130.60">
    <property type="match status" value="1"/>
</dbReference>
<feature type="domain" description="SAM-dependent MTase RsmB/NOP-type" evidence="7">
    <location>
        <begin position="27"/>
        <end position="314"/>
    </location>
</feature>
<comment type="similarity">
    <text evidence="6">Belongs to the class I-like SAM-binding methyltransferase superfamily. RsmB/NOP family.</text>
</comment>
<evidence type="ECO:0000259" key="7">
    <source>
        <dbReference type="PROSITE" id="PS51686"/>
    </source>
</evidence>
<proteinExistence type="inferred from homology"/>
<feature type="binding site" evidence="6">
    <location>
        <begin position="123"/>
        <end position="129"/>
    </location>
    <ligand>
        <name>S-adenosyl-L-methionine</name>
        <dbReference type="ChEBI" id="CHEBI:59789"/>
    </ligand>
</feature>
<dbReference type="PANTHER" id="PTHR22807:SF30">
    <property type="entry name" value="28S RRNA (CYTOSINE(4447)-C(5))-METHYLTRANSFERASE-RELATED"/>
    <property type="match status" value="1"/>
</dbReference>
<evidence type="ECO:0000256" key="6">
    <source>
        <dbReference type="PROSITE-ProRule" id="PRU01023"/>
    </source>
</evidence>
<keyword evidence="2 6" id="KW-0489">Methyltransferase</keyword>
<dbReference type="Pfam" id="PF01189">
    <property type="entry name" value="Methyltr_RsmB-F"/>
    <property type="match status" value="1"/>
</dbReference>
<dbReference type="Pfam" id="PF13636">
    <property type="entry name" value="Methyltranf_PUA"/>
    <property type="match status" value="1"/>
</dbReference>
<dbReference type="GO" id="GO:0001510">
    <property type="term" value="P:RNA methylation"/>
    <property type="evidence" value="ECO:0007669"/>
    <property type="project" value="InterPro"/>
</dbReference>
<evidence type="ECO:0000256" key="3">
    <source>
        <dbReference type="ARBA" id="ARBA00022679"/>
    </source>
</evidence>
<dbReference type="InterPro" id="IPR023267">
    <property type="entry name" value="RCMT"/>
</dbReference>
<dbReference type="Gene3D" id="3.40.50.150">
    <property type="entry name" value="Vaccinia Virus protein VP39"/>
    <property type="match status" value="1"/>
</dbReference>
<evidence type="ECO:0000256" key="4">
    <source>
        <dbReference type="ARBA" id="ARBA00022691"/>
    </source>
</evidence>
<accession>A0AB34PEF4</accession>
<evidence type="ECO:0000256" key="2">
    <source>
        <dbReference type="ARBA" id="ARBA00022603"/>
    </source>
</evidence>
<keyword evidence="1" id="KW-0963">Cytoplasm</keyword>
<feature type="binding site" evidence="6">
    <location>
        <position position="147"/>
    </location>
    <ligand>
        <name>S-adenosyl-L-methionine</name>
        <dbReference type="ChEBI" id="CHEBI:59789"/>
    </ligand>
</feature>
<name>A0AB34PEF4_9PORP</name>
<dbReference type="AlphaFoldDB" id="A0AB34PEF4"/>
<dbReference type="PRINTS" id="PR02008">
    <property type="entry name" value="RCMTFAMILY"/>
</dbReference>
<dbReference type="GO" id="GO:0008173">
    <property type="term" value="F:RNA methyltransferase activity"/>
    <property type="evidence" value="ECO:0007669"/>
    <property type="project" value="InterPro"/>
</dbReference>
<dbReference type="InterPro" id="IPR027391">
    <property type="entry name" value="Nol1_Nop2_Fmu_2"/>
</dbReference>
<dbReference type="InterPro" id="IPR031341">
    <property type="entry name" value="Methyltr_RsmF_N"/>
</dbReference>
<evidence type="ECO:0000256" key="5">
    <source>
        <dbReference type="ARBA" id="ARBA00022884"/>
    </source>
</evidence>
<dbReference type="CDD" id="cd02440">
    <property type="entry name" value="AdoMet_MTases"/>
    <property type="match status" value="1"/>
</dbReference>
<dbReference type="SUPFAM" id="SSF53335">
    <property type="entry name" value="S-adenosyl-L-methionine-dependent methyltransferases"/>
    <property type="match status" value="1"/>
</dbReference>
<dbReference type="RefSeq" id="WP_023936421.1">
    <property type="nucleotide sequence ID" value="NZ_FUXH01000005.1"/>
</dbReference>
<dbReference type="InterPro" id="IPR001678">
    <property type="entry name" value="MeTrfase_RsmB-F_NOP2_dom"/>
</dbReference>
<dbReference type="Pfam" id="PF17125">
    <property type="entry name" value="Methyltr_RsmF_N"/>
    <property type="match status" value="1"/>
</dbReference>
<comment type="caution">
    <text evidence="8">The sequence shown here is derived from an EMBL/GenBank/DDBJ whole genome shotgun (WGS) entry which is preliminary data.</text>
</comment>
<dbReference type="InterPro" id="IPR049560">
    <property type="entry name" value="MeTrfase_RsmB-F_NOP2_cat"/>
</dbReference>
<gene>
    <name evidence="8" type="ORF">HQ38_08445</name>
</gene>
<comment type="caution">
    <text evidence="6">Lacks conserved residue(s) required for the propagation of feature annotation.</text>
</comment>
<organism evidence="8 9">
    <name type="scientific">Porphyromonas crevioricanis</name>
    <dbReference type="NCBI Taxonomy" id="393921"/>
    <lineage>
        <taxon>Bacteria</taxon>
        <taxon>Pseudomonadati</taxon>
        <taxon>Bacteroidota</taxon>
        <taxon>Bacteroidia</taxon>
        <taxon>Bacteroidales</taxon>
        <taxon>Porphyromonadaceae</taxon>
        <taxon>Porphyromonas</taxon>
    </lineage>
</organism>
<dbReference type="EMBL" id="JQJC01000023">
    <property type="protein sequence ID" value="KGN93787.1"/>
    <property type="molecule type" value="Genomic_DNA"/>
</dbReference>
<dbReference type="Proteomes" id="UP000030136">
    <property type="component" value="Unassembled WGS sequence"/>
</dbReference>
<evidence type="ECO:0000256" key="1">
    <source>
        <dbReference type="ARBA" id="ARBA00022490"/>
    </source>
</evidence>
<dbReference type="PANTHER" id="PTHR22807">
    <property type="entry name" value="NOP2 YEAST -RELATED NOL1/NOP2/FMU SUN DOMAIN-CONTAINING"/>
    <property type="match status" value="1"/>
</dbReference>
<feature type="binding site" evidence="6">
    <location>
        <position position="191"/>
    </location>
    <ligand>
        <name>S-adenosyl-L-methionine</name>
        <dbReference type="ChEBI" id="CHEBI:59789"/>
    </ligand>
</feature>
<evidence type="ECO:0000313" key="8">
    <source>
        <dbReference type="EMBL" id="KGN93787.1"/>
    </source>
</evidence>
<feature type="active site" description="Nucleophile" evidence="6">
    <location>
        <position position="244"/>
    </location>
</feature>